<dbReference type="FunFam" id="3.40.33.10:FF:000002">
    <property type="entry name" value="Golgi-associated plant pathogenesis-related protein 1"/>
    <property type="match status" value="1"/>
</dbReference>
<name>A0A1Z4VAH9_9CYAN</name>
<dbReference type="EMBL" id="AP018316">
    <property type="protein sequence ID" value="BAZ88497.1"/>
    <property type="molecule type" value="Genomic_DNA"/>
</dbReference>
<proteinExistence type="predicted"/>
<dbReference type="PRINTS" id="PR00838">
    <property type="entry name" value="V5ALLERGEN"/>
</dbReference>
<evidence type="ECO:0000259" key="1">
    <source>
        <dbReference type="SMART" id="SM00198"/>
    </source>
</evidence>
<dbReference type="Gene3D" id="3.40.33.10">
    <property type="entry name" value="CAP"/>
    <property type="match status" value="1"/>
</dbReference>
<reference evidence="2 3" key="1">
    <citation type="submission" date="2017-06" db="EMBL/GenBank/DDBJ databases">
        <title>Genome sequencing of cyanobaciteial culture collection at National Institute for Environmental Studies (NIES).</title>
        <authorList>
            <person name="Hirose Y."/>
            <person name="Shimura Y."/>
            <person name="Fujisawa T."/>
            <person name="Nakamura Y."/>
            <person name="Kawachi M."/>
        </authorList>
    </citation>
    <scope>NUCLEOTIDE SEQUENCE [LARGE SCALE GENOMIC DNA]</scope>
    <source>
        <strain evidence="2 3">NIES-806</strain>
    </source>
</reference>
<dbReference type="PROSITE" id="PS01009">
    <property type="entry name" value="CRISP_1"/>
    <property type="match status" value="1"/>
</dbReference>
<dbReference type="CDD" id="cd05382">
    <property type="entry name" value="CAP_GAPR1-like"/>
    <property type="match status" value="1"/>
</dbReference>
<gene>
    <name evidence="2" type="ORF">NIES806_47350</name>
</gene>
<dbReference type="Pfam" id="PF00188">
    <property type="entry name" value="CAP"/>
    <property type="match status" value="1"/>
</dbReference>
<dbReference type="InterPro" id="IPR014044">
    <property type="entry name" value="CAP_dom"/>
</dbReference>
<dbReference type="KEGG" id="dcm:NIES806_47350"/>
<sequence>MNKLFSYFALTTRTALTLGLTGIIPSQVANLMPIGSDLALAQTNIDLNAFRSNALSKHNGYRAIHRSPSMTISSSANNTAQTWAQYLAAKGSFKHSADNRRNNAGENLYVYYTTAPSISSDSLANTAVKSWYDEVKAYNYNSPGFSSATGHFTQVVWKSSTQLGCGAARGTKTMNGTKFNAFYVVCHYVPAGNVQGQFPSNVLKP</sequence>
<feature type="domain" description="SCP" evidence="1">
    <location>
        <begin position="49"/>
        <end position="196"/>
    </location>
</feature>
<dbReference type="InterPro" id="IPR001283">
    <property type="entry name" value="CRISP-related"/>
</dbReference>
<organism evidence="2 3">
    <name type="scientific">Dolichospermum compactum NIES-806</name>
    <dbReference type="NCBI Taxonomy" id="1973481"/>
    <lineage>
        <taxon>Bacteria</taxon>
        <taxon>Bacillati</taxon>
        <taxon>Cyanobacteriota</taxon>
        <taxon>Cyanophyceae</taxon>
        <taxon>Nostocales</taxon>
        <taxon>Aphanizomenonaceae</taxon>
        <taxon>Dolichospermum</taxon>
        <taxon>Dolichospermum compactum</taxon>
    </lineage>
</organism>
<evidence type="ECO:0000313" key="3">
    <source>
        <dbReference type="Proteomes" id="UP000218702"/>
    </source>
</evidence>
<protein>
    <submittedName>
        <fullName evidence="2">Pathogenesis-related protein PR-1</fullName>
    </submittedName>
</protein>
<accession>A0A1Z4VAH9</accession>
<dbReference type="GO" id="GO:0005576">
    <property type="term" value="C:extracellular region"/>
    <property type="evidence" value="ECO:0007669"/>
    <property type="project" value="InterPro"/>
</dbReference>
<dbReference type="RefSeq" id="WP_096671098.1">
    <property type="nucleotide sequence ID" value="NZ_AP018316.1"/>
</dbReference>
<dbReference type="InterPro" id="IPR018244">
    <property type="entry name" value="Allrgn_V5/Tpx1_CS"/>
</dbReference>
<dbReference type="SUPFAM" id="SSF55797">
    <property type="entry name" value="PR-1-like"/>
    <property type="match status" value="1"/>
</dbReference>
<dbReference type="SMART" id="SM00198">
    <property type="entry name" value="SCP"/>
    <property type="match status" value="1"/>
</dbReference>
<evidence type="ECO:0000313" key="2">
    <source>
        <dbReference type="EMBL" id="BAZ88497.1"/>
    </source>
</evidence>
<dbReference type="PANTHER" id="PTHR10334">
    <property type="entry name" value="CYSTEINE-RICH SECRETORY PROTEIN-RELATED"/>
    <property type="match status" value="1"/>
</dbReference>
<dbReference type="OrthoDB" id="9794228at2"/>
<dbReference type="Proteomes" id="UP000218702">
    <property type="component" value="Chromosome"/>
</dbReference>
<dbReference type="InterPro" id="IPR002413">
    <property type="entry name" value="V5_allergen-like"/>
</dbReference>
<dbReference type="PROSITE" id="PS01010">
    <property type="entry name" value="CRISP_2"/>
    <property type="match status" value="1"/>
</dbReference>
<dbReference type="PRINTS" id="PR00837">
    <property type="entry name" value="V5TPXLIKE"/>
</dbReference>
<keyword evidence="3" id="KW-1185">Reference proteome</keyword>
<dbReference type="AlphaFoldDB" id="A0A1Z4VAH9"/>
<dbReference type="InterPro" id="IPR035940">
    <property type="entry name" value="CAP_sf"/>
</dbReference>
<dbReference type="InterPro" id="IPR034113">
    <property type="entry name" value="SCP_GAPR1-like"/>
</dbReference>